<dbReference type="PANTHER" id="PTHR43736">
    <property type="entry name" value="ADP-RIBOSE PYROPHOSPHATASE"/>
    <property type="match status" value="1"/>
</dbReference>
<dbReference type="PROSITE" id="PS00893">
    <property type="entry name" value="NUDIX_BOX"/>
    <property type="match status" value="1"/>
</dbReference>
<dbReference type="Proteomes" id="UP000268059">
    <property type="component" value="Chromosome"/>
</dbReference>
<dbReference type="AlphaFoldDB" id="A0A3G9JS61"/>
<comment type="similarity">
    <text evidence="1">Belongs to the Nudix hydrolase family.</text>
</comment>
<dbReference type="Pfam" id="PF00293">
    <property type="entry name" value="NUDIX"/>
    <property type="match status" value="1"/>
</dbReference>
<dbReference type="KEGG" id="ebm:SG0102_08830"/>
<evidence type="ECO:0000259" key="3">
    <source>
        <dbReference type="PROSITE" id="PS51462"/>
    </source>
</evidence>
<dbReference type="SUPFAM" id="SSF55811">
    <property type="entry name" value="Nudix"/>
    <property type="match status" value="1"/>
</dbReference>
<keyword evidence="2" id="KW-0378">Hydrolase</keyword>
<evidence type="ECO:0000256" key="1">
    <source>
        <dbReference type="ARBA" id="ARBA00005582"/>
    </source>
</evidence>
<name>A0A3G9JS61_9FIRM</name>
<sequence>MKDRNGLTEEEFLKQYNPDKYPKPSLTADIVVFAKDHDKLQILLVKRGGHPFIGHYATPGGFANKNEPLEKTAARELAEETGVTGLPLQLLGVYSKPGRDPRGWVVSCAYMAVIDKNKVHVKAGDDAAEAKWFTVTKAHALICGDETLSLSDLAFDHQDIVGDALAKIGY</sequence>
<protein>
    <recommendedName>
        <fullName evidence="3">Nudix hydrolase domain-containing protein</fullName>
    </recommendedName>
</protein>
<dbReference type="CDD" id="cd18873">
    <property type="entry name" value="NUDIX_NadM_like"/>
    <property type="match status" value="1"/>
</dbReference>
<dbReference type="OrthoDB" id="9786141at2"/>
<feature type="domain" description="Nudix hydrolase" evidence="3">
    <location>
        <begin position="23"/>
        <end position="156"/>
    </location>
</feature>
<dbReference type="RefSeq" id="WP_125118864.1">
    <property type="nucleotide sequence ID" value="NZ_AP019309.1"/>
</dbReference>
<dbReference type="Gene3D" id="3.90.79.10">
    <property type="entry name" value="Nucleoside Triphosphate Pyrophosphohydrolase"/>
    <property type="match status" value="1"/>
</dbReference>
<dbReference type="InterPro" id="IPR015797">
    <property type="entry name" value="NUDIX_hydrolase-like_dom_sf"/>
</dbReference>
<dbReference type="EMBL" id="AP019309">
    <property type="protein sequence ID" value="BBH25949.1"/>
    <property type="molecule type" value="Genomic_DNA"/>
</dbReference>
<dbReference type="InterPro" id="IPR020084">
    <property type="entry name" value="NUDIX_hydrolase_CS"/>
</dbReference>
<evidence type="ECO:0000256" key="2">
    <source>
        <dbReference type="ARBA" id="ARBA00022801"/>
    </source>
</evidence>
<dbReference type="InParanoid" id="A0A3G9JS61"/>
<evidence type="ECO:0000313" key="4">
    <source>
        <dbReference type="EMBL" id="BBH25949.1"/>
    </source>
</evidence>
<proteinExistence type="inferred from homology"/>
<dbReference type="InterPro" id="IPR000086">
    <property type="entry name" value="NUDIX_hydrolase_dom"/>
</dbReference>
<dbReference type="PANTHER" id="PTHR43736:SF1">
    <property type="entry name" value="DIHYDRONEOPTERIN TRIPHOSPHATE DIPHOSPHATASE"/>
    <property type="match status" value="1"/>
</dbReference>
<keyword evidence="5" id="KW-1185">Reference proteome</keyword>
<organism evidence="4 5">
    <name type="scientific">Intestinibaculum porci</name>
    <dbReference type="NCBI Taxonomy" id="2487118"/>
    <lineage>
        <taxon>Bacteria</taxon>
        <taxon>Bacillati</taxon>
        <taxon>Bacillota</taxon>
        <taxon>Erysipelotrichia</taxon>
        <taxon>Erysipelotrichales</taxon>
        <taxon>Erysipelotrichaceae</taxon>
        <taxon>Intestinibaculum</taxon>
    </lineage>
</organism>
<dbReference type="PROSITE" id="PS51462">
    <property type="entry name" value="NUDIX"/>
    <property type="match status" value="1"/>
</dbReference>
<gene>
    <name evidence="4" type="ORF">SG0102_08830</name>
</gene>
<accession>A0A3G9JS61</accession>
<reference evidence="4 5" key="1">
    <citation type="submission" date="2018-11" db="EMBL/GenBank/DDBJ databases">
        <title>Novel Erysipelotrichaceae bacterium isolated from small intestine of a swine.</title>
        <authorList>
            <person name="Kim J.S."/>
            <person name="Choe H."/>
            <person name="Lee Y.R."/>
            <person name="Kim K.M."/>
            <person name="Park D.S."/>
        </authorList>
    </citation>
    <scope>NUCLEOTIDE SEQUENCE [LARGE SCALE GENOMIC DNA]</scope>
    <source>
        <strain evidence="4 5">SG0102</strain>
    </source>
</reference>
<evidence type="ECO:0000313" key="5">
    <source>
        <dbReference type="Proteomes" id="UP000268059"/>
    </source>
</evidence>
<dbReference type="GO" id="GO:0016787">
    <property type="term" value="F:hydrolase activity"/>
    <property type="evidence" value="ECO:0007669"/>
    <property type="project" value="UniProtKB-KW"/>
</dbReference>